<dbReference type="AlphaFoldDB" id="A0A450XDB5"/>
<name>A0A450XDB5_9GAMM</name>
<evidence type="ECO:0000256" key="1">
    <source>
        <dbReference type="SAM" id="MobiDB-lite"/>
    </source>
</evidence>
<accession>A0A450XDB5</accession>
<dbReference type="EMBL" id="CAADGH010000024">
    <property type="protein sequence ID" value="VFK75518.1"/>
    <property type="molecule type" value="Genomic_DNA"/>
</dbReference>
<feature type="region of interest" description="Disordered" evidence="1">
    <location>
        <begin position="1"/>
        <end position="24"/>
    </location>
</feature>
<protein>
    <submittedName>
        <fullName evidence="2">Uncharacterized protein</fullName>
    </submittedName>
</protein>
<evidence type="ECO:0000313" key="3">
    <source>
        <dbReference type="EMBL" id="VFK31096.1"/>
    </source>
</evidence>
<dbReference type="EMBL" id="CAADFQ010000020">
    <property type="protein sequence ID" value="VFK31096.1"/>
    <property type="molecule type" value="Genomic_DNA"/>
</dbReference>
<evidence type="ECO:0000313" key="2">
    <source>
        <dbReference type="EMBL" id="VFK27276.1"/>
    </source>
</evidence>
<dbReference type="EMBL" id="CAADFO010000026">
    <property type="protein sequence ID" value="VFK27276.1"/>
    <property type="molecule type" value="Genomic_DNA"/>
</dbReference>
<organism evidence="2">
    <name type="scientific">Candidatus Kentrum sp. MB</name>
    <dbReference type="NCBI Taxonomy" id="2138164"/>
    <lineage>
        <taxon>Bacteria</taxon>
        <taxon>Pseudomonadati</taxon>
        <taxon>Pseudomonadota</taxon>
        <taxon>Gammaproteobacteria</taxon>
        <taxon>Candidatus Kentrum</taxon>
    </lineage>
</organism>
<gene>
    <name evidence="2" type="ORF">BECKMB1821G_GA0114241_102636</name>
    <name evidence="4" type="ORF">BECKMB1821H_GA0114242_102435</name>
    <name evidence="3" type="ORF">BECKMB1821I_GA0114274_102036</name>
</gene>
<reference evidence="2" key="1">
    <citation type="submission" date="2019-02" db="EMBL/GenBank/DDBJ databases">
        <authorList>
            <person name="Gruber-Vodicka R. H."/>
            <person name="Seah K. B. B."/>
        </authorList>
    </citation>
    <scope>NUCLEOTIDE SEQUENCE</scope>
    <source>
        <strain evidence="2">BECK_BZ197</strain>
        <strain evidence="4">BECK_BZ198</strain>
        <strain evidence="3">BECK_BZ199</strain>
    </source>
</reference>
<evidence type="ECO:0000313" key="4">
    <source>
        <dbReference type="EMBL" id="VFK75518.1"/>
    </source>
</evidence>
<proteinExistence type="predicted"/>
<sequence>MMKKKNDRLPAGVSSDEADTLFPETESEEFYNAYGEIKEKQKKVDDYVERIRGDIRVGARPARKRFRL</sequence>